<dbReference type="GO" id="GO:0031167">
    <property type="term" value="P:rRNA methylation"/>
    <property type="evidence" value="ECO:0007669"/>
    <property type="project" value="InterPro"/>
</dbReference>
<reference evidence="3 4" key="1">
    <citation type="submission" date="2018-08" db="EMBL/GenBank/DDBJ databases">
        <title>Genomic Encyclopedia of Type Strains, Phase III (KMG-III): the genomes of soil and plant-associated and newly described type strains.</title>
        <authorList>
            <person name="Whitman W."/>
        </authorList>
    </citation>
    <scope>NUCLEOTIDE SEQUENCE [LARGE SCALE GENOMIC DNA]</scope>
    <source>
        <strain evidence="3 4">325-5</strain>
    </source>
</reference>
<dbReference type="EMBL" id="QTTQ01000010">
    <property type="protein sequence ID" value="REE81895.1"/>
    <property type="molecule type" value="Genomic_DNA"/>
</dbReference>
<dbReference type="GO" id="GO:0003676">
    <property type="term" value="F:nucleic acid binding"/>
    <property type="evidence" value="ECO:0007669"/>
    <property type="project" value="InterPro"/>
</dbReference>
<comment type="caution">
    <text evidence="3">The sequence shown here is derived from an EMBL/GenBank/DDBJ whole genome shotgun (WGS) entry which is preliminary data.</text>
</comment>
<keyword evidence="2 3" id="KW-0808">Transferase</keyword>
<dbReference type="PANTHER" id="PTHR43542">
    <property type="entry name" value="METHYLTRANSFERASE"/>
    <property type="match status" value="1"/>
</dbReference>
<protein>
    <submittedName>
        <fullName evidence="3">16S rRNA (Guanine(966)-N(2))-methyltransferase RsmD</fullName>
    </submittedName>
</protein>
<accession>A0A3D9RZ26</accession>
<keyword evidence="4" id="KW-1185">Reference proteome</keyword>
<dbReference type="Gene3D" id="3.40.50.150">
    <property type="entry name" value="Vaccinia Virus protein VP39"/>
    <property type="match status" value="1"/>
</dbReference>
<dbReference type="GO" id="GO:0008168">
    <property type="term" value="F:methyltransferase activity"/>
    <property type="evidence" value="ECO:0007669"/>
    <property type="project" value="UniProtKB-KW"/>
</dbReference>
<dbReference type="Pfam" id="PF03602">
    <property type="entry name" value="Cons_hypoth95"/>
    <property type="match status" value="1"/>
</dbReference>
<name>A0A3D9RZ26_9FLAO</name>
<evidence type="ECO:0000256" key="1">
    <source>
        <dbReference type="ARBA" id="ARBA00022603"/>
    </source>
</evidence>
<dbReference type="PIRSF" id="PIRSF004553">
    <property type="entry name" value="CHP00095"/>
    <property type="match status" value="1"/>
</dbReference>
<dbReference type="RefSeq" id="WP_115879593.1">
    <property type="nucleotide sequence ID" value="NZ_QTTQ01000010.1"/>
</dbReference>
<dbReference type="PANTHER" id="PTHR43542:SF1">
    <property type="entry name" value="METHYLTRANSFERASE"/>
    <property type="match status" value="1"/>
</dbReference>
<evidence type="ECO:0000313" key="3">
    <source>
        <dbReference type="EMBL" id="REE81895.1"/>
    </source>
</evidence>
<dbReference type="InterPro" id="IPR002052">
    <property type="entry name" value="DNA_methylase_N6_adenine_CS"/>
</dbReference>
<evidence type="ECO:0000313" key="4">
    <source>
        <dbReference type="Proteomes" id="UP000256429"/>
    </source>
</evidence>
<dbReference type="OrthoDB" id="9803017at2"/>
<dbReference type="AlphaFoldDB" id="A0A3D9RZ26"/>
<dbReference type="PROSITE" id="PS00092">
    <property type="entry name" value="N6_MTASE"/>
    <property type="match status" value="1"/>
</dbReference>
<organism evidence="3 4">
    <name type="scientific">Lutibacter oceani</name>
    <dbReference type="NCBI Taxonomy" id="1853311"/>
    <lineage>
        <taxon>Bacteria</taxon>
        <taxon>Pseudomonadati</taxon>
        <taxon>Bacteroidota</taxon>
        <taxon>Flavobacteriia</taxon>
        <taxon>Flavobacteriales</taxon>
        <taxon>Flavobacteriaceae</taxon>
        <taxon>Lutibacter</taxon>
    </lineage>
</organism>
<keyword evidence="1 3" id="KW-0489">Methyltransferase</keyword>
<sequence>MRIISGKYKSKRIQAPKKLPVRPTTDMAKEALFNIINNLYYFDELTVLDLFSGTGNISYEFASRGTSNITSVDANFGCIKFINETSKELEATINTIKSDVFKFLENSTSKFDIIFADPPYDFELEKFEKIVDLVFQNELLTENGLLIVEHSKHTKLDTHKKISYQKKYGGNMFSFFENSEEELE</sequence>
<dbReference type="SUPFAM" id="SSF53335">
    <property type="entry name" value="S-adenosyl-L-methionine-dependent methyltransferases"/>
    <property type="match status" value="1"/>
</dbReference>
<dbReference type="NCBIfam" id="TIGR00095">
    <property type="entry name" value="16S rRNA (guanine(966)-N(2))-methyltransferase RsmD"/>
    <property type="match status" value="1"/>
</dbReference>
<dbReference type="InterPro" id="IPR004398">
    <property type="entry name" value="RNA_MeTrfase_RsmD"/>
</dbReference>
<dbReference type="Proteomes" id="UP000256429">
    <property type="component" value="Unassembled WGS sequence"/>
</dbReference>
<dbReference type="InterPro" id="IPR029063">
    <property type="entry name" value="SAM-dependent_MTases_sf"/>
</dbReference>
<evidence type="ECO:0000256" key="2">
    <source>
        <dbReference type="ARBA" id="ARBA00022679"/>
    </source>
</evidence>
<gene>
    <name evidence="3" type="ORF">BX611_1436</name>
</gene>
<dbReference type="CDD" id="cd02440">
    <property type="entry name" value="AdoMet_MTases"/>
    <property type="match status" value="1"/>
</dbReference>
<proteinExistence type="predicted"/>